<evidence type="ECO:0000256" key="1">
    <source>
        <dbReference type="SAM" id="MobiDB-lite"/>
    </source>
</evidence>
<protein>
    <submittedName>
        <fullName evidence="2">Unnamed protein product</fullName>
    </submittedName>
</protein>
<comment type="caution">
    <text evidence="2">The sequence shown here is derived from an EMBL/GenBank/DDBJ whole genome shotgun (WGS) entry which is preliminary data.</text>
</comment>
<feature type="region of interest" description="Disordered" evidence="1">
    <location>
        <begin position="150"/>
        <end position="175"/>
    </location>
</feature>
<name>A0A9W6WYM9_9STRA</name>
<organism evidence="2 3">
    <name type="scientific">Phytophthora fragariaefolia</name>
    <dbReference type="NCBI Taxonomy" id="1490495"/>
    <lineage>
        <taxon>Eukaryota</taxon>
        <taxon>Sar</taxon>
        <taxon>Stramenopiles</taxon>
        <taxon>Oomycota</taxon>
        <taxon>Peronosporomycetes</taxon>
        <taxon>Peronosporales</taxon>
        <taxon>Peronosporaceae</taxon>
        <taxon>Phytophthora</taxon>
    </lineage>
</organism>
<evidence type="ECO:0000313" key="3">
    <source>
        <dbReference type="Proteomes" id="UP001165121"/>
    </source>
</evidence>
<proteinExistence type="predicted"/>
<dbReference type="EMBL" id="BSXT01000264">
    <property type="protein sequence ID" value="GMF22825.1"/>
    <property type="molecule type" value="Genomic_DNA"/>
</dbReference>
<sequence length="478" mass="52448">MAPHSPGLRLQIPNPFDPADRTEADEAMPTWIGYFKQAKAPSHVDYASVDEAMKKLRMKTTWPEQESRIMSLQADLETVLDQFNLTELAFEHEQRRIVRYLASALAPVSFKSVILTKLTLQENKRYKNEVVPFCSWVTQLKQEFITWEPAAQAASPPDPASQSQQPRGSGRGLPVAPVAAGIDPKLARGACLKCNSADHQVRDCPRCQPGEATQPLKARREQRDAARNMGVRRFDVVDADRHYSKANGVDVDNGTVDAKVDGVAVVAILLEPGADTFLVARGVLDALEQAGKSVSVSSVDEVQLNPVGGQSIDVSRQATFEEVVITTSAGPLNLTCYVEEENDSKDLTVGRPIMRIIGYSTDKLLVKAREVNSEWELSPAELESDNHGEAPTALQRVYRIQAATRDPPEVEADADIIERHEMRAALPSMQPTPLSDVTRFLEKKVVLAKKMGLTLDGGAKLAAIVSVSRECESRLFSG</sequence>
<keyword evidence="3" id="KW-1185">Reference proteome</keyword>
<reference evidence="2" key="1">
    <citation type="submission" date="2023-04" db="EMBL/GenBank/DDBJ databases">
        <title>Phytophthora fragariaefolia NBRC 109709.</title>
        <authorList>
            <person name="Ichikawa N."/>
            <person name="Sato H."/>
            <person name="Tonouchi N."/>
        </authorList>
    </citation>
    <scope>NUCLEOTIDE SEQUENCE</scope>
    <source>
        <strain evidence="2">NBRC 109709</strain>
    </source>
</reference>
<dbReference type="OrthoDB" id="125255at2759"/>
<dbReference type="AlphaFoldDB" id="A0A9W6WYM9"/>
<feature type="compositionally biased region" description="Low complexity" evidence="1">
    <location>
        <begin position="150"/>
        <end position="166"/>
    </location>
</feature>
<accession>A0A9W6WYM9</accession>
<evidence type="ECO:0000313" key="2">
    <source>
        <dbReference type="EMBL" id="GMF22825.1"/>
    </source>
</evidence>
<feature type="region of interest" description="Disordered" evidence="1">
    <location>
        <begin position="1"/>
        <end position="22"/>
    </location>
</feature>
<gene>
    <name evidence="2" type="ORF">Pfra01_000344700</name>
</gene>
<dbReference type="Proteomes" id="UP001165121">
    <property type="component" value="Unassembled WGS sequence"/>
</dbReference>